<dbReference type="CDD" id="cd02042">
    <property type="entry name" value="ParAB_family"/>
    <property type="match status" value="1"/>
</dbReference>
<dbReference type="EMBL" id="CP003123">
    <property type="protein sequence ID" value="AGF73952.1"/>
    <property type="molecule type" value="Genomic_DNA"/>
</dbReference>
<dbReference type="PANTHER" id="PTHR13696">
    <property type="entry name" value="P-LOOP CONTAINING NUCLEOSIDE TRIPHOSPHATE HYDROLASE"/>
    <property type="match status" value="1"/>
</dbReference>
<dbReference type="Gene3D" id="3.40.50.300">
    <property type="entry name" value="P-loop containing nucleotide triphosphate hydrolases"/>
    <property type="match status" value="1"/>
</dbReference>
<dbReference type="Pfam" id="PF01656">
    <property type="entry name" value="CbiA"/>
    <property type="match status" value="1"/>
</dbReference>
<dbReference type="AlphaFoldDB" id="M1NWU1"/>
<dbReference type="RefSeq" id="WP_015397461.1">
    <property type="nucleotide sequence ID" value="NC_020300.1"/>
</dbReference>
<dbReference type="InterPro" id="IPR002586">
    <property type="entry name" value="CobQ/CobB/MinD/ParA_Nub-bd_dom"/>
</dbReference>
<keyword evidence="3" id="KW-1185">Reference proteome</keyword>
<reference evidence="2 3" key="1">
    <citation type="journal article" date="2013" name="PLoS Genet.">
        <title>A gene transfer agent and a dynamic repertoire of secretion systems hold the keys to the explosive radiation of the emerging pathogen Bartonella.</title>
        <authorList>
            <person name="Guy L."/>
            <person name="Nystedt B."/>
            <person name="Toft C."/>
            <person name="Zaremba-Niedzwiedzka K."/>
            <person name="Berglund E.C."/>
            <person name="Granberg F."/>
            <person name="Naslund K."/>
            <person name="Eriksson A.S."/>
            <person name="Andersson S.G."/>
        </authorList>
    </citation>
    <scope>NUCLEOTIDE SEQUENCE [LARGE SCALE GENOMIC DNA]</scope>
    <source>
        <strain evidence="2 3">Aust/NH1</strain>
    </source>
</reference>
<protein>
    <submittedName>
        <fullName evidence="2">Chromosome partitioning protein</fullName>
    </submittedName>
</protein>
<dbReference type="InterPro" id="IPR050678">
    <property type="entry name" value="DNA_Partitioning_ATPase"/>
</dbReference>
<dbReference type="InterPro" id="IPR027417">
    <property type="entry name" value="P-loop_NTPase"/>
</dbReference>
<feature type="domain" description="CobQ/CobB/MinD/ParA nucleotide binding" evidence="1">
    <location>
        <begin position="5"/>
        <end position="180"/>
    </location>
</feature>
<dbReference type="eggNOG" id="COG1192">
    <property type="taxonomic scope" value="Bacteria"/>
</dbReference>
<organism evidence="2 3">
    <name type="scientific">Bartonella australis (strain Aust/NH1)</name>
    <dbReference type="NCBI Taxonomy" id="1094489"/>
    <lineage>
        <taxon>Bacteria</taxon>
        <taxon>Pseudomonadati</taxon>
        <taxon>Pseudomonadota</taxon>
        <taxon>Alphaproteobacteria</taxon>
        <taxon>Hyphomicrobiales</taxon>
        <taxon>Bartonellaceae</taxon>
        <taxon>Bartonella</taxon>
    </lineage>
</organism>
<dbReference type="PANTHER" id="PTHR13696:SF96">
    <property type="entry name" value="COBQ_COBB_MIND_PARA NUCLEOTIDE BINDING DOMAIN-CONTAINING PROTEIN"/>
    <property type="match status" value="1"/>
</dbReference>
<dbReference type="PATRIC" id="fig|1094489.3.peg.69"/>
<accession>M1NWU1</accession>
<evidence type="ECO:0000313" key="3">
    <source>
        <dbReference type="Proteomes" id="UP000011729"/>
    </source>
</evidence>
<proteinExistence type="predicted"/>
<evidence type="ECO:0000259" key="1">
    <source>
        <dbReference type="Pfam" id="PF01656"/>
    </source>
</evidence>
<dbReference type="KEGG" id="baus:BAnh1_00590"/>
<dbReference type="Proteomes" id="UP000011729">
    <property type="component" value="Chromosome"/>
</dbReference>
<dbReference type="STRING" id="1094489.BAnh1_00590"/>
<evidence type="ECO:0000313" key="2">
    <source>
        <dbReference type="EMBL" id="AGF73952.1"/>
    </source>
</evidence>
<dbReference type="SUPFAM" id="SSF52540">
    <property type="entry name" value="P-loop containing nucleoside triphosphate hydrolases"/>
    <property type="match status" value="1"/>
</dbReference>
<dbReference type="OrthoDB" id="9804460at2"/>
<dbReference type="HOGENOM" id="CLU_037612_5_3_5"/>
<gene>
    <name evidence="2" type="primary">parA1</name>
    <name evidence="2" type="ordered locus">BAnh1_00590</name>
</gene>
<sequence>MKKLVLATQKGGPGKTTLAGHIAVAAELAGIGPVVMIDTDPQGSLAAWWNAREAESPAFASSTIKDLSTKLEALAQAGFKLVVIDTPPAITTSIESVVELADLVLIPARPSPHDLRAVGSTVDIVNAAKRPFAFIATQAKPNARLTVQAMATLSAHGEVAPVLVHDRVDFASSMIDGQTVQETGPNGRSADEVGKILAFVLERLKIKTKAKKREAL</sequence>
<dbReference type="PIRSF" id="PIRSF009320">
    <property type="entry name" value="Nuc_binding_HP_1000"/>
    <property type="match status" value="1"/>
</dbReference>
<name>M1NWU1_BARAA</name>